<proteinExistence type="predicted"/>
<reference evidence="2" key="1">
    <citation type="submission" date="2016-11" db="EMBL/GenBank/DDBJ databases">
        <authorList>
            <person name="Varghese N."/>
            <person name="Submissions S."/>
        </authorList>
    </citation>
    <scope>NUCLEOTIDE SEQUENCE [LARGE SCALE GENOMIC DNA]</scope>
    <source>
        <strain evidence="2">DSM 24786</strain>
    </source>
</reference>
<name>A0A1K1Q3L6_9FLAO</name>
<protein>
    <submittedName>
        <fullName evidence="1">Uncharacterized protein</fullName>
    </submittedName>
</protein>
<dbReference type="AlphaFoldDB" id="A0A1K1Q3L6"/>
<dbReference type="STRING" id="76595.SAMN05660313_02235"/>
<evidence type="ECO:0000313" key="1">
    <source>
        <dbReference type="EMBL" id="SFW53694.1"/>
    </source>
</evidence>
<keyword evidence="2" id="KW-1185">Reference proteome</keyword>
<dbReference type="Proteomes" id="UP000183257">
    <property type="component" value="Unassembled WGS sequence"/>
</dbReference>
<accession>A0A1K1Q3L6</accession>
<dbReference type="RefSeq" id="WP_072303883.1">
    <property type="nucleotide sequence ID" value="NZ_CBDUMO010000051.1"/>
</dbReference>
<dbReference type="EMBL" id="FPIY01000003">
    <property type="protein sequence ID" value="SFW53694.1"/>
    <property type="molecule type" value="Genomic_DNA"/>
</dbReference>
<sequence length="96" mass="11011">MQKRILSLFLTILLTGFIITPVVLLTIDDSIDISIFYNVSEEEENVNVLNLEDFNITKNVDLAFFKPTKGLYTPTYCFKNYLKPQLNLLLPPPEAN</sequence>
<organism evidence="1 2">
    <name type="scientific">Cellulophaga fucicola</name>
    <dbReference type="NCBI Taxonomy" id="76595"/>
    <lineage>
        <taxon>Bacteria</taxon>
        <taxon>Pseudomonadati</taxon>
        <taxon>Bacteroidota</taxon>
        <taxon>Flavobacteriia</taxon>
        <taxon>Flavobacteriales</taxon>
        <taxon>Flavobacteriaceae</taxon>
        <taxon>Cellulophaga</taxon>
    </lineage>
</organism>
<gene>
    <name evidence="1" type="ORF">SAMN05660313_02235</name>
</gene>
<evidence type="ECO:0000313" key="2">
    <source>
        <dbReference type="Proteomes" id="UP000183257"/>
    </source>
</evidence>